<dbReference type="InterPro" id="IPR052961">
    <property type="entry name" value="Oxido-Kinase-like_Enzymes"/>
</dbReference>
<dbReference type="PANTHER" id="PTHR23020">
    <property type="entry name" value="UNCHARACTERIZED NUCLEAR HORMONE RECEPTOR-RELATED"/>
    <property type="match status" value="1"/>
</dbReference>
<dbReference type="Proteomes" id="UP001328107">
    <property type="component" value="Unassembled WGS sequence"/>
</dbReference>
<reference evidence="2" key="1">
    <citation type="submission" date="2022-10" db="EMBL/GenBank/DDBJ databases">
        <title>Genome assembly of Pristionchus species.</title>
        <authorList>
            <person name="Yoshida K."/>
            <person name="Sommer R.J."/>
        </authorList>
    </citation>
    <scope>NUCLEOTIDE SEQUENCE [LARGE SCALE GENOMIC DNA]</scope>
    <source>
        <strain evidence="2">RS5460</strain>
    </source>
</reference>
<protein>
    <recommendedName>
        <fullName evidence="3">Phosphotransferase</fullName>
    </recommendedName>
</protein>
<dbReference type="SUPFAM" id="SSF56112">
    <property type="entry name" value="Protein kinase-like (PK-like)"/>
    <property type="match status" value="1"/>
</dbReference>
<gene>
    <name evidence="1" type="ORF">PMAYCL1PPCAC_17111</name>
</gene>
<sequence length="218" mass="24563">ILDIVDTICSYQAASLFHGSETIDLIPKDLFFEMASPTYKNCVEKVAEKGWMREEWNSALLSWCEIPELKMIQNERVEGDPPLALAHCDLWANNLIFGRGVEGDLHLRAIIDWQCASLGNALLDVSSVVGINMDAAERRLHETTILEEYVSNFNEKCAFTNHMSPFTIDLSQAKKCYKRGLKLAAIQLALALGTHCDQDKLEMTLSMRLKSILEDIVE</sequence>
<keyword evidence="2" id="KW-1185">Reference proteome</keyword>
<dbReference type="InterPro" id="IPR012877">
    <property type="entry name" value="Dhs-27"/>
</dbReference>
<name>A0AAN5CM43_9BILA</name>
<accession>A0AAN5CM43</accession>
<dbReference type="AlphaFoldDB" id="A0AAN5CM43"/>
<organism evidence="1 2">
    <name type="scientific">Pristionchus mayeri</name>
    <dbReference type="NCBI Taxonomy" id="1317129"/>
    <lineage>
        <taxon>Eukaryota</taxon>
        <taxon>Metazoa</taxon>
        <taxon>Ecdysozoa</taxon>
        <taxon>Nematoda</taxon>
        <taxon>Chromadorea</taxon>
        <taxon>Rhabditida</taxon>
        <taxon>Rhabditina</taxon>
        <taxon>Diplogasteromorpha</taxon>
        <taxon>Diplogasteroidea</taxon>
        <taxon>Neodiplogasteridae</taxon>
        <taxon>Pristionchus</taxon>
    </lineage>
</organism>
<comment type="caution">
    <text evidence="1">The sequence shown here is derived from an EMBL/GenBank/DDBJ whole genome shotgun (WGS) entry which is preliminary data.</text>
</comment>
<feature type="non-terminal residue" evidence="1">
    <location>
        <position position="1"/>
    </location>
</feature>
<dbReference type="Pfam" id="PF07914">
    <property type="entry name" value="DUF1679"/>
    <property type="match status" value="1"/>
</dbReference>
<evidence type="ECO:0008006" key="3">
    <source>
        <dbReference type="Google" id="ProtNLM"/>
    </source>
</evidence>
<evidence type="ECO:0000313" key="1">
    <source>
        <dbReference type="EMBL" id="GMR46916.1"/>
    </source>
</evidence>
<dbReference type="InterPro" id="IPR011009">
    <property type="entry name" value="Kinase-like_dom_sf"/>
</dbReference>
<dbReference type="Gene3D" id="3.90.1200.10">
    <property type="match status" value="1"/>
</dbReference>
<evidence type="ECO:0000313" key="2">
    <source>
        <dbReference type="Proteomes" id="UP001328107"/>
    </source>
</evidence>
<dbReference type="EMBL" id="BTRK01000004">
    <property type="protein sequence ID" value="GMR46916.1"/>
    <property type="molecule type" value="Genomic_DNA"/>
</dbReference>
<dbReference type="PANTHER" id="PTHR23020:SF20">
    <property type="entry name" value="CHK KINASE-LIKE DOMAIN-CONTAINING PROTEIN"/>
    <property type="match status" value="1"/>
</dbReference>
<proteinExistence type="predicted"/>